<dbReference type="KEGG" id="aarc:G127AT_09390"/>
<feature type="region of interest" description="Disordered" evidence="2">
    <location>
        <begin position="330"/>
        <end position="397"/>
    </location>
</feature>
<evidence type="ECO:0000313" key="4">
    <source>
        <dbReference type="EMBL" id="QTX03564.1"/>
    </source>
</evidence>
<dbReference type="Pfam" id="PF03816">
    <property type="entry name" value="LytR_cpsA_psr"/>
    <property type="match status" value="1"/>
</dbReference>
<dbReference type="Proteomes" id="UP000671914">
    <property type="component" value="Chromosome"/>
</dbReference>
<evidence type="ECO:0000259" key="3">
    <source>
        <dbReference type="Pfam" id="PF03816"/>
    </source>
</evidence>
<dbReference type="Gene3D" id="3.40.630.190">
    <property type="entry name" value="LCP protein"/>
    <property type="match status" value="1"/>
</dbReference>
<evidence type="ECO:0000313" key="5">
    <source>
        <dbReference type="Proteomes" id="UP000671914"/>
    </source>
</evidence>
<evidence type="ECO:0000256" key="1">
    <source>
        <dbReference type="ARBA" id="ARBA00006068"/>
    </source>
</evidence>
<proteinExistence type="inferred from homology"/>
<feature type="compositionally biased region" description="Basic and acidic residues" evidence="2">
    <location>
        <begin position="384"/>
        <end position="397"/>
    </location>
</feature>
<dbReference type="InterPro" id="IPR050922">
    <property type="entry name" value="LytR/CpsA/Psr_CW_biosynth"/>
</dbReference>
<dbReference type="PANTHER" id="PTHR33392">
    <property type="entry name" value="POLYISOPRENYL-TEICHOIC ACID--PEPTIDOGLYCAN TEICHOIC ACID TRANSFERASE TAGU"/>
    <property type="match status" value="1"/>
</dbReference>
<gene>
    <name evidence="4" type="ORF">G127AT_09390</name>
</gene>
<dbReference type="EMBL" id="CP071696">
    <property type="protein sequence ID" value="QTX03564.1"/>
    <property type="molecule type" value="Genomic_DNA"/>
</dbReference>
<protein>
    <submittedName>
        <fullName evidence="4">LCP family protein</fullName>
    </submittedName>
</protein>
<sequence>MLGVVLVSGSAVGAYAAWDLANTIKPGVKLGNEEQLANVPDIGAIDGGVNVLLIGNDSREGQGEGFGDPDEETAVLNDVTMLFHIAQDHSHASVISFPRDMVVDVPECVDPEDPGGDPLWELYDVKINSVLSWGGMPCVARTVEELTGTSIQFAGSVQFLGVAALSEAIGGVEVCVAEPIEDEHTDLYLPAGMNELKGLPALQFLRTRHGVGDGSDLGRISNQQVFLSALARKVQNDGTLSDPSKLYGIAKAALQNMELSEGLLDPTTMISIALALKDVDLSKIQFIQYPTVGNGSGGQAPTESAEVVNLALQQDKPVVFDAEAQQDVSFGSTVTPAPPAEGEAPVEEAPVEEEAPAEAGAADPAVPTPTEEALPSDVYGQTAAEERCSAGRTLEDQ</sequence>
<reference evidence="4" key="1">
    <citation type="submission" date="2021-03" db="EMBL/GenBank/DDBJ databases">
        <title>Agromyces archimandritus sp. nov., isolated from the cockroach Archimandrita tessellata.</title>
        <authorList>
            <person name="Guzman J."/>
            <person name="Ortuzar M."/>
            <person name="Poehlein A."/>
            <person name="Daniel R."/>
            <person name="Trujillo M."/>
            <person name="Vilcinskas A."/>
        </authorList>
    </citation>
    <scope>NUCLEOTIDE SEQUENCE</scope>
    <source>
        <strain evidence="4">G127AT</strain>
    </source>
</reference>
<dbReference type="PANTHER" id="PTHR33392:SF6">
    <property type="entry name" value="POLYISOPRENYL-TEICHOIC ACID--PEPTIDOGLYCAN TEICHOIC ACID TRANSFERASE TAGU"/>
    <property type="match status" value="1"/>
</dbReference>
<comment type="similarity">
    <text evidence="1">Belongs to the LytR/CpsA/Psr (LCP) family.</text>
</comment>
<dbReference type="NCBIfam" id="TIGR00350">
    <property type="entry name" value="lytR_cpsA_psr"/>
    <property type="match status" value="1"/>
</dbReference>
<dbReference type="InterPro" id="IPR004474">
    <property type="entry name" value="LytR_CpsA_psr"/>
</dbReference>
<name>A0A975FK61_9MICO</name>
<feature type="compositionally biased region" description="Acidic residues" evidence="2">
    <location>
        <begin position="344"/>
        <end position="356"/>
    </location>
</feature>
<evidence type="ECO:0000256" key="2">
    <source>
        <dbReference type="SAM" id="MobiDB-lite"/>
    </source>
</evidence>
<dbReference type="RefSeq" id="WP_210896286.1">
    <property type="nucleotide sequence ID" value="NZ_CP071696.1"/>
</dbReference>
<dbReference type="AlphaFoldDB" id="A0A975FK61"/>
<accession>A0A975FK61</accession>
<organism evidence="4 5">
    <name type="scientific">Agromyces archimandritae</name>
    <dbReference type="NCBI Taxonomy" id="2781962"/>
    <lineage>
        <taxon>Bacteria</taxon>
        <taxon>Bacillati</taxon>
        <taxon>Actinomycetota</taxon>
        <taxon>Actinomycetes</taxon>
        <taxon>Micrococcales</taxon>
        <taxon>Microbacteriaceae</taxon>
        <taxon>Agromyces</taxon>
    </lineage>
</organism>
<feature type="domain" description="Cell envelope-related transcriptional attenuator" evidence="3">
    <location>
        <begin position="77"/>
        <end position="235"/>
    </location>
</feature>
<keyword evidence="5" id="KW-1185">Reference proteome</keyword>